<dbReference type="Proteomes" id="UP000617979">
    <property type="component" value="Unassembled WGS sequence"/>
</dbReference>
<dbReference type="InterPro" id="IPR051910">
    <property type="entry name" value="ComF/GntX_DNA_util-trans"/>
</dbReference>
<dbReference type="Pfam" id="PF00156">
    <property type="entry name" value="Pribosyltran"/>
    <property type="match status" value="1"/>
</dbReference>
<dbReference type="EMBL" id="BMEX01000005">
    <property type="protein sequence ID" value="GGA45453.1"/>
    <property type="molecule type" value="Genomic_DNA"/>
</dbReference>
<evidence type="ECO:0000256" key="1">
    <source>
        <dbReference type="ARBA" id="ARBA00008007"/>
    </source>
</evidence>
<comment type="caution">
    <text evidence="3">The sequence shown here is derived from an EMBL/GenBank/DDBJ whole genome shotgun (WGS) entry which is preliminary data.</text>
</comment>
<keyword evidence="4" id="KW-1185">Reference proteome</keyword>
<sequence length="159" mass="18271">MAVLRYTAYPKELMRLFKYRGREVLAEPLGEMMAEVLFEAGIRPEVVTYVPLHPDRMRQRGFNQSELLARQVARRLNLPLRSALQRIRPTLPQSRRSRWERMGALSGAFRLNPRSVGAVVDKRWLVVDDVYTTGSTLVECAKTLKRAGAKQVCSLTWAR</sequence>
<name>A0ABQ1GKR4_9BACL</name>
<evidence type="ECO:0000313" key="3">
    <source>
        <dbReference type="EMBL" id="GGA45453.1"/>
    </source>
</evidence>
<dbReference type="InterPro" id="IPR000836">
    <property type="entry name" value="PRTase_dom"/>
</dbReference>
<accession>A0ABQ1GKR4</accession>
<dbReference type="PANTHER" id="PTHR47505:SF1">
    <property type="entry name" value="DNA UTILIZATION PROTEIN YHGH"/>
    <property type="match status" value="1"/>
</dbReference>
<comment type="similarity">
    <text evidence="1">Belongs to the ComF/GntX family.</text>
</comment>
<dbReference type="Gene3D" id="3.40.50.2020">
    <property type="match status" value="1"/>
</dbReference>
<dbReference type="InterPro" id="IPR029057">
    <property type="entry name" value="PRTase-like"/>
</dbReference>
<feature type="domain" description="Phosphoribosyltransferase" evidence="2">
    <location>
        <begin position="66"/>
        <end position="154"/>
    </location>
</feature>
<reference evidence="4" key="1">
    <citation type="journal article" date="2019" name="Int. J. Syst. Evol. Microbiol.">
        <title>The Global Catalogue of Microorganisms (GCM) 10K type strain sequencing project: providing services to taxonomists for standard genome sequencing and annotation.</title>
        <authorList>
            <consortium name="The Broad Institute Genomics Platform"/>
            <consortium name="The Broad Institute Genome Sequencing Center for Infectious Disease"/>
            <person name="Wu L."/>
            <person name="Ma J."/>
        </authorList>
    </citation>
    <scope>NUCLEOTIDE SEQUENCE [LARGE SCALE GENOMIC DNA]</scope>
    <source>
        <strain evidence="4">CGMCC 1.12404</strain>
    </source>
</reference>
<dbReference type="SUPFAM" id="SSF53271">
    <property type="entry name" value="PRTase-like"/>
    <property type="match status" value="1"/>
</dbReference>
<dbReference type="PANTHER" id="PTHR47505">
    <property type="entry name" value="DNA UTILIZATION PROTEIN YHGH"/>
    <property type="match status" value="1"/>
</dbReference>
<gene>
    <name evidence="3" type="ORF">GCM10007416_18230</name>
</gene>
<dbReference type="CDD" id="cd06223">
    <property type="entry name" value="PRTases_typeI"/>
    <property type="match status" value="1"/>
</dbReference>
<proteinExistence type="inferred from homology"/>
<evidence type="ECO:0000313" key="4">
    <source>
        <dbReference type="Proteomes" id="UP000617979"/>
    </source>
</evidence>
<protein>
    <recommendedName>
        <fullName evidence="2">Phosphoribosyltransferase domain-containing protein</fullName>
    </recommendedName>
</protein>
<organism evidence="3 4">
    <name type="scientific">Kroppenstedtia guangzhouensis</name>
    <dbReference type="NCBI Taxonomy" id="1274356"/>
    <lineage>
        <taxon>Bacteria</taxon>
        <taxon>Bacillati</taxon>
        <taxon>Bacillota</taxon>
        <taxon>Bacilli</taxon>
        <taxon>Bacillales</taxon>
        <taxon>Thermoactinomycetaceae</taxon>
        <taxon>Kroppenstedtia</taxon>
    </lineage>
</organism>
<evidence type="ECO:0000259" key="2">
    <source>
        <dbReference type="Pfam" id="PF00156"/>
    </source>
</evidence>